<proteinExistence type="predicted"/>
<sequence length="128" mass="13394">GCDGSDGSAATDVESTGCSAEFFPLLTAAILVDGGRGGRLVQIRRQLLRSAPVAVLKTGPATSTPAVVRSLARRSSAGRDGSGDLLLKDQERVAAMVEAEGGTRLGDDLELEDLTFCDREKESLEDKD</sequence>
<evidence type="ECO:0000313" key="2">
    <source>
        <dbReference type="Proteomes" id="UP000287651"/>
    </source>
</evidence>
<dbReference type="Proteomes" id="UP000287651">
    <property type="component" value="Unassembled WGS sequence"/>
</dbReference>
<name>A0A426XKR9_ENSVE</name>
<protein>
    <submittedName>
        <fullName evidence="1">Uncharacterized protein</fullName>
    </submittedName>
</protein>
<gene>
    <name evidence="1" type="ORF">B296_00050057</name>
</gene>
<evidence type="ECO:0000313" key="1">
    <source>
        <dbReference type="EMBL" id="RRT40128.1"/>
    </source>
</evidence>
<reference evidence="1 2" key="1">
    <citation type="journal article" date="2014" name="Agronomy (Basel)">
        <title>A Draft Genome Sequence for Ensete ventricosum, the Drought-Tolerant Tree Against Hunger.</title>
        <authorList>
            <person name="Harrison J."/>
            <person name="Moore K.A."/>
            <person name="Paszkiewicz K."/>
            <person name="Jones T."/>
            <person name="Grant M."/>
            <person name="Ambacheew D."/>
            <person name="Muzemil S."/>
            <person name="Studholme D.J."/>
        </authorList>
    </citation>
    <scope>NUCLEOTIDE SEQUENCE [LARGE SCALE GENOMIC DNA]</scope>
</reference>
<comment type="caution">
    <text evidence="1">The sequence shown here is derived from an EMBL/GenBank/DDBJ whole genome shotgun (WGS) entry which is preliminary data.</text>
</comment>
<feature type="non-terminal residue" evidence="1">
    <location>
        <position position="1"/>
    </location>
</feature>
<dbReference type="EMBL" id="AMZH03019626">
    <property type="protein sequence ID" value="RRT40128.1"/>
    <property type="molecule type" value="Genomic_DNA"/>
</dbReference>
<dbReference type="AlphaFoldDB" id="A0A426XKR9"/>
<accession>A0A426XKR9</accession>
<organism evidence="1 2">
    <name type="scientific">Ensete ventricosum</name>
    <name type="common">Abyssinian banana</name>
    <name type="synonym">Musa ensete</name>
    <dbReference type="NCBI Taxonomy" id="4639"/>
    <lineage>
        <taxon>Eukaryota</taxon>
        <taxon>Viridiplantae</taxon>
        <taxon>Streptophyta</taxon>
        <taxon>Embryophyta</taxon>
        <taxon>Tracheophyta</taxon>
        <taxon>Spermatophyta</taxon>
        <taxon>Magnoliopsida</taxon>
        <taxon>Liliopsida</taxon>
        <taxon>Zingiberales</taxon>
        <taxon>Musaceae</taxon>
        <taxon>Ensete</taxon>
    </lineage>
</organism>